<dbReference type="STRING" id="1408254.T458_09485"/>
<dbReference type="PATRIC" id="fig|1408254.3.peg.1877"/>
<dbReference type="Proteomes" id="UP000017973">
    <property type="component" value="Unassembled WGS sequence"/>
</dbReference>
<evidence type="ECO:0000313" key="2">
    <source>
        <dbReference type="Proteomes" id="UP000017973"/>
    </source>
</evidence>
<name>V6MA57_9BACL</name>
<comment type="caution">
    <text evidence="1">The sequence shown here is derived from an EMBL/GenBank/DDBJ whole genome shotgun (WGS) entry which is preliminary data.</text>
</comment>
<gene>
    <name evidence="1" type="ORF">T458_09485</name>
</gene>
<keyword evidence="2" id="KW-1185">Reference proteome</keyword>
<dbReference type="HOGENOM" id="CLU_1583383_0_0_9"/>
<sequence>MPKTDFILPPVVQLGKQTGQEREIMRDVPNRYQGLPPRSAEMLYQIVRKFYRGAVSHFDVIQEKKAEVRAAAKLFQESQDEVPLRQTIKTLFLEFHFYTTCWLQMELALYRLARKDERLARVHEAFQPEWKKHLDVRERLEETDACVNEQFQQEESAWMIAEQDAYRFGEIAFTVDEQGLQALHDFYQAIETVRKSG</sequence>
<protein>
    <submittedName>
        <fullName evidence="1">Uncharacterized protein</fullName>
    </submittedName>
</protein>
<reference evidence="1 2" key="1">
    <citation type="journal article" date="2014" name="Genome Announc.">
        <title>Draft Genome Sequence of Brevibacillus panacihumi Strain W25, a Halotolerant Hydrocarbon-Degrading Bacterium.</title>
        <authorList>
            <person name="Wang X."/>
            <person name="Jin D."/>
            <person name="Zhou L."/>
            <person name="Wu L."/>
            <person name="An W."/>
            <person name="Chen Y."/>
            <person name="Zhao L."/>
        </authorList>
    </citation>
    <scope>NUCLEOTIDE SEQUENCE [LARGE SCALE GENOMIC DNA]</scope>
    <source>
        <strain evidence="1 2">W25</strain>
    </source>
</reference>
<accession>V6MA57</accession>
<dbReference type="AlphaFoldDB" id="V6MA57"/>
<proteinExistence type="predicted"/>
<dbReference type="EMBL" id="AYJU01000015">
    <property type="protein sequence ID" value="EST54760.1"/>
    <property type="molecule type" value="Genomic_DNA"/>
</dbReference>
<evidence type="ECO:0000313" key="1">
    <source>
        <dbReference type="EMBL" id="EST54760.1"/>
    </source>
</evidence>
<organism evidence="1 2">
    <name type="scientific">Brevibacillus panacihumi W25</name>
    <dbReference type="NCBI Taxonomy" id="1408254"/>
    <lineage>
        <taxon>Bacteria</taxon>
        <taxon>Bacillati</taxon>
        <taxon>Bacillota</taxon>
        <taxon>Bacilli</taxon>
        <taxon>Bacillales</taxon>
        <taxon>Paenibacillaceae</taxon>
        <taxon>Brevibacillus</taxon>
    </lineage>
</organism>